<feature type="chain" id="PRO_5018555159" evidence="1">
    <location>
        <begin position="25"/>
        <end position="167"/>
    </location>
</feature>
<evidence type="ECO:0000313" key="3">
    <source>
        <dbReference type="Proteomes" id="UP000268857"/>
    </source>
</evidence>
<gene>
    <name evidence="2" type="ORF">PCC6912_39630</name>
</gene>
<organism evidence="2 3">
    <name type="scientific">Chlorogloeopsis fritschii PCC 6912</name>
    <dbReference type="NCBI Taxonomy" id="211165"/>
    <lineage>
        <taxon>Bacteria</taxon>
        <taxon>Bacillati</taxon>
        <taxon>Cyanobacteriota</taxon>
        <taxon>Cyanophyceae</taxon>
        <taxon>Nostocales</taxon>
        <taxon>Chlorogloeopsidaceae</taxon>
        <taxon>Chlorogloeopsis</taxon>
    </lineage>
</organism>
<evidence type="ECO:0000313" key="2">
    <source>
        <dbReference type="EMBL" id="RUR77004.1"/>
    </source>
</evidence>
<name>A0A3S0ZPS2_CHLFR</name>
<proteinExistence type="predicted"/>
<sequence>MKLNLLTSALAIAASISFPIAASANQIPAPSANSANWVTVGQDNQGTVVLVDAGSLKRIGSRTDFWSALKQRDGKIFLGYAIASCHRNSISPVWEIAITNNQVVESKPSPMPEFSVTRGTVPDTMFNYVCNKNDNNNMLQNLANRSTASEETINRAIESSARLFVGR</sequence>
<keyword evidence="3" id="KW-1185">Reference proteome</keyword>
<dbReference type="RefSeq" id="WP_016879418.1">
    <property type="nucleotide sequence ID" value="NZ_AJLN01000059.1"/>
</dbReference>
<dbReference type="AlphaFoldDB" id="A0A3S0ZPS2"/>
<accession>A0A3S0ZPS2</accession>
<feature type="signal peptide" evidence="1">
    <location>
        <begin position="1"/>
        <end position="24"/>
    </location>
</feature>
<protein>
    <submittedName>
        <fullName evidence="2">Uncharacterized protein</fullName>
    </submittedName>
</protein>
<comment type="caution">
    <text evidence="2">The sequence shown here is derived from an EMBL/GenBank/DDBJ whole genome shotgun (WGS) entry which is preliminary data.</text>
</comment>
<reference evidence="2 3" key="1">
    <citation type="journal article" date="2019" name="Genome Biol. Evol.">
        <title>Day and night: Metabolic profiles and evolutionary relationships of six axenic non-marine cyanobacteria.</title>
        <authorList>
            <person name="Will S.E."/>
            <person name="Henke P."/>
            <person name="Boedeker C."/>
            <person name="Huang S."/>
            <person name="Brinkmann H."/>
            <person name="Rohde M."/>
            <person name="Jarek M."/>
            <person name="Friedl T."/>
            <person name="Seufert S."/>
            <person name="Schumacher M."/>
            <person name="Overmann J."/>
            <person name="Neumann-Schaal M."/>
            <person name="Petersen J."/>
        </authorList>
    </citation>
    <scope>NUCLEOTIDE SEQUENCE [LARGE SCALE GENOMIC DNA]</scope>
    <source>
        <strain evidence="2 3">PCC 6912</strain>
    </source>
</reference>
<dbReference type="EMBL" id="RSCJ01000018">
    <property type="protein sequence ID" value="RUR77004.1"/>
    <property type="molecule type" value="Genomic_DNA"/>
</dbReference>
<dbReference type="Proteomes" id="UP000268857">
    <property type="component" value="Unassembled WGS sequence"/>
</dbReference>
<evidence type="ECO:0000256" key="1">
    <source>
        <dbReference type="SAM" id="SignalP"/>
    </source>
</evidence>
<keyword evidence="1" id="KW-0732">Signal</keyword>